<dbReference type="AlphaFoldDB" id="A0A1C0U5N2"/>
<reference evidence="1 2" key="1">
    <citation type="submission" date="2015-12" db="EMBL/GenBank/DDBJ databases">
        <title>Genome comparisons provide insights into the role of secondary metabolites in the pathogenic phase of the Photorhabdus life cycle.</title>
        <authorList>
            <person name="Tobias N.J."/>
            <person name="Mishra B."/>
            <person name="Gupta D.K."/>
            <person name="Thines M."/>
            <person name="Stinear T.P."/>
            <person name="Bode H.B."/>
        </authorList>
    </citation>
    <scope>NUCLEOTIDE SEQUENCE [LARGE SCALE GENOMIC DNA]</scope>
    <source>
        <strain evidence="1 2">PB68.1</strain>
    </source>
</reference>
<comment type="caution">
    <text evidence="1">The sequence shown here is derived from an EMBL/GenBank/DDBJ whole genome shotgun (WGS) entry which is preliminary data.</text>
</comment>
<name>A0A1C0U5N2_9GAMM</name>
<dbReference type="Proteomes" id="UP000093476">
    <property type="component" value="Unassembled WGS sequence"/>
</dbReference>
<sequence>MTIIELTTWRRWVSIIIWQMINRSKKYRYESAGGQIAHEIGSFFRRDRGTVTMPNCRFACVELFVCVELQQDVQLFPMAALYQDND</sequence>
<evidence type="ECO:0000313" key="1">
    <source>
        <dbReference type="EMBL" id="OCQ53239.1"/>
    </source>
</evidence>
<dbReference type="EMBL" id="LOMY01000051">
    <property type="protein sequence ID" value="OCQ53239.1"/>
    <property type="molecule type" value="Genomic_DNA"/>
</dbReference>
<keyword evidence="2" id="KW-1185">Reference proteome</keyword>
<gene>
    <name evidence="1" type="ORF">Ppb6_01640</name>
</gene>
<protein>
    <submittedName>
        <fullName evidence="1">Uncharacterized protein</fullName>
    </submittedName>
</protein>
<accession>A0A1C0U5N2</accession>
<evidence type="ECO:0000313" key="2">
    <source>
        <dbReference type="Proteomes" id="UP000093476"/>
    </source>
</evidence>
<organism evidence="1 2">
    <name type="scientific">Photorhabdus australis subsp. thailandensis</name>
    <dbReference type="NCBI Taxonomy" id="2805096"/>
    <lineage>
        <taxon>Bacteria</taxon>
        <taxon>Pseudomonadati</taxon>
        <taxon>Pseudomonadota</taxon>
        <taxon>Gammaproteobacteria</taxon>
        <taxon>Enterobacterales</taxon>
        <taxon>Morganellaceae</taxon>
        <taxon>Photorhabdus</taxon>
    </lineage>
</organism>
<dbReference type="RefSeq" id="WP_131817585.1">
    <property type="nucleotide sequence ID" value="NZ_LOMY01000051.1"/>
</dbReference>
<proteinExistence type="predicted"/>